<dbReference type="InterPro" id="IPR036259">
    <property type="entry name" value="MFS_trans_sf"/>
</dbReference>
<gene>
    <name evidence="6" type="primary">Contig13685.g14589</name>
    <name evidence="6" type="ORF">STYLEM_18151</name>
</gene>
<keyword evidence="4 5" id="KW-0472">Membrane</keyword>
<dbReference type="EMBL" id="CCKQ01017152">
    <property type="protein sequence ID" value="CDW89023.1"/>
    <property type="molecule type" value="Genomic_DNA"/>
</dbReference>
<dbReference type="GO" id="GO:0016020">
    <property type="term" value="C:membrane"/>
    <property type="evidence" value="ECO:0007669"/>
    <property type="project" value="UniProtKB-SubCell"/>
</dbReference>
<evidence type="ECO:0000256" key="1">
    <source>
        <dbReference type="ARBA" id="ARBA00004141"/>
    </source>
</evidence>
<feature type="transmembrane region" description="Helical" evidence="5">
    <location>
        <begin position="131"/>
        <end position="147"/>
    </location>
</feature>
<feature type="transmembrane region" description="Helical" evidence="5">
    <location>
        <begin position="78"/>
        <end position="98"/>
    </location>
</feature>
<dbReference type="InParanoid" id="A0A078B667"/>
<keyword evidence="3 5" id="KW-1133">Transmembrane helix</keyword>
<evidence type="ECO:0000256" key="4">
    <source>
        <dbReference type="ARBA" id="ARBA00023136"/>
    </source>
</evidence>
<evidence type="ECO:0000313" key="6">
    <source>
        <dbReference type="EMBL" id="CDW89023.1"/>
    </source>
</evidence>
<evidence type="ECO:0000256" key="3">
    <source>
        <dbReference type="ARBA" id="ARBA00022989"/>
    </source>
</evidence>
<protein>
    <submittedName>
        <fullName evidence="6">Solute carrier family 22 member 4</fullName>
    </submittedName>
</protein>
<keyword evidence="7" id="KW-1185">Reference proteome</keyword>
<keyword evidence="2 5" id="KW-0812">Transmembrane</keyword>
<feature type="transmembrane region" description="Helical" evidence="5">
    <location>
        <begin position="248"/>
        <end position="267"/>
    </location>
</feature>
<evidence type="ECO:0000313" key="7">
    <source>
        <dbReference type="Proteomes" id="UP000039865"/>
    </source>
</evidence>
<feature type="transmembrane region" description="Helical" evidence="5">
    <location>
        <begin position="279"/>
        <end position="298"/>
    </location>
</feature>
<evidence type="ECO:0000256" key="2">
    <source>
        <dbReference type="ARBA" id="ARBA00022692"/>
    </source>
</evidence>
<dbReference type="Gene3D" id="1.20.1250.20">
    <property type="entry name" value="MFS general substrate transporter like domains"/>
    <property type="match status" value="2"/>
</dbReference>
<evidence type="ECO:0000256" key="5">
    <source>
        <dbReference type="SAM" id="Phobius"/>
    </source>
</evidence>
<proteinExistence type="predicted"/>
<accession>A0A078B667</accession>
<dbReference type="SUPFAM" id="SSF103473">
    <property type="entry name" value="MFS general substrate transporter"/>
    <property type="match status" value="1"/>
</dbReference>
<comment type="subcellular location">
    <subcellularLocation>
        <location evidence="1">Membrane</location>
        <topology evidence="1">Multi-pass membrane protein</topology>
    </subcellularLocation>
</comment>
<dbReference type="AlphaFoldDB" id="A0A078B667"/>
<organism evidence="6 7">
    <name type="scientific">Stylonychia lemnae</name>
    <name type="common">Ciliate</name>
    <dbReference type="NCBI Taxonomy" id="5949"/>
    <lineage>
        <taxon>Eukaryota</taxon>
        <taxon>Sar</taxon>
        <taxon>Alveolata</taxon>
        <taxon>Ciliophora</taxon>
        <taxon>Intramacronucleata</taxon>
        <taxon>Spirotrichea</taxon>
        <taxon>Stichotrichia</taxon>
        <taxon>Sporadotrichida</taxon>
        <taxon>Oxytrichidae</taxon>
        <taxon>Stylonychinae</taxon>
        <taxon>Stylonychia</taxon>
    </lineage>
</organism>
<reference evidence="6 7" key="1">
    <citation type="submission" date="2014-06" db="EMBL/GenBank/DDBJ databases">
        <authorList>
            <person name="Swart Estienne"/>
        </authorList>
    </citation>
    <scope>NUCLEOTIDE SEQUENCE [LARGE SCALE GENOMIC DNA]</scope>
    <source>
        <strain evidence="6 7">130c</strain>
    </source>
</reference>
<dbReference type="Proteomes" id="UP000039865">
    <property type="component" value="Unassembled WGS sequence"/>
</dbReference>
<name>A0A078B667_STYLE</name>
<dbReference type="OrthoDB" id="2261376at2759"/>
<sequence>MIFLHYVTASIVTYNYGFLLLHPAYVCREGLQSEFSSCSREQICHNQNPDFQWKINFDTATSLTNWIDRLKLQCADSYMLGLFGSVEFLGQLAGSFVFPPMADKFGRRIFTVAGVYVQALSFIMMILTRNIIVYLFSIFMLGVAYSNKNSISYSHLMEYSGNHGSFITGLLQQTGNLTSQLEIQLVFSRQIQNEKFKANQNHQKQQSLLKLLLSTENTITNIGMINVCRLASCTTFYLFNFYIKYLPVNIYMIGVAMGMSCFGYLFSDVIIQRFDVIKCLKLSYGITSSVLVIIVFINPALINVYVYSFMFFILKSFVCMSYSAIFVAHVQIFDSRILATTFGICGIFSRLFALFIPMIAELENKQMPLIIVMGMNILAFGATLFLKRL</sequence>
<feature type="transmembrane region" description="Helical" evidence="5">
    <location>
        <begin position="337"/>
        <end position="360"/>
    </location>
</feature>
<feature type="transmembrane region" description="Helical" evidence="5">
    <location>
        <begin position="304"/>
        <end position="325"/>
    </location>
</feature>
<dbReference type="PANTHER" id="PTHR24064">
    <property type="entry name" value="SOLUTE CARRIER FAMILY 22 MEMBER"/>
    <property type="match status" value="1"/>
</dbReference>
<feature type="transmembrane region" description="Helical" evidence="5">
    <location>
        <begin position="366"/>
        <end position="386"/>
    </location>
</feature>